<evidence type="ECO:0000256" key="1">
    <source>
        <dbReference type="SAM" id="MobiDB-lite"/>
    </source>
</evidence>
<dbReference type="EMBL" id="BMAW01109418">
    <property type="protein sequence ID" value="GFT38261.1"/>
    <property type="molecule type" value="Genomic_DNA"/>
</dbReference>
<organism evidence="2 3">
    <name type="scientific">Nephila pilipes</name>
    <name type="common">Giant wood spider</name>
    <name type="synonym">Nephila maculata</name>
    <dbReference type="NCBI Taxonomy" id="299642"/>
    <lineage>
        <taxon>Eukaryota</taxon>
        <taxon>Metazoa</taxon>
        <taxon>Ecdysozoa</taxon>
        <taxon>Arthropoda</taxon>
        <taxon>Chelicerata</taxon>
        <taxon>Arachnida</taxon>
        <taxon>Araneae</taxon>
        <taxon>Araneomorphae</taxon>
        <taxon>Entelegynae</taxon>
        <taxon>Araneoidea</taxon>
        <taxon>Nephilidae</taxon>
        <taxon>Nephila</taxon>
    </lineage>
</organism>
<reference evidence="2" key="1">
    <citation type="submission" date="2020-08" db="EMBL/GenBank/DDBJ databases">
        <title>Multicomponent nature underlies the extraordinary mechanical properties of spider dragline silk.</title>
        <authorList>
            <person name="Kono N."/>
            <person name="Nakamura H."/>
            <person name="Mori M."/>
            <person name="Yoshida Y."/>
            <person name="Ohtoshi R."/>
            <person name="Malay A.D."/>
            <person name="Moran D.A.P."/>
            <person name="Tomita M."/>
            <person name="Numata K."/>
            <person name="Arakawa K."/>
        </authorList>
    </citation>
    <scope>NUCLEOTIDE SEQUENCE</scope>
</reference>
<proteinExistence type="predicted"/>
<protein>
    <submittedName>
        <fullName evidence="2">Uncharacterized protein</fullName>
    </submittedName>
</protein>
<dbReference type="AlphaFoldDB" id="A0A8X6NYM5"/>
<gene>
    <name evidence="2" type="ORF">NPIL_136541</name>
</gene>
<comment type="caution">
    <text evidence="2">The sequence shown here is derived from an EMBL/GenBank/DDBJ whole genome shotgun (WGS) entry which is preliminary data.</text>
</comment>
<feature type="region of interest" description="Disordered" evidence="1">
    <location>
        <begin position="64"/>
        <end position="88"/>
    </location>
</feature>
<name>A0A8X6NYM5_NEPPI</name>
<evidence type="ECO:0000313" key="3">
    <source>
        <dbReference type="Proteomes" id="UP000887013"/>
    </source>
</evidence>
<evidence type="ECO:0000313" key="2">
    <source>
        <dbReference type="EMBL" id="GFT38261.1"/>
    </source>
</evidence>
<keyword evidence="3" id="KW-1185">Reference proteome</keyword>
<accession>A0A8X6NYM5</accession>
<sequence length="88" mass="9751">MQAPQAGARDKVPIAKTSVVTRLDKMVGCRENTSTVFPWSTGPDNWLIKKVSRSSRRSWVIRPPVNGATQTGLGERKRFKTKPPGSPF</sequence>
<dbReference type="Proteomes" id="UP000887013">
    <property type="component" value="Unassembled WGS sequence"/>
</dbReference>